<evidence type="ECO:0000313" key="1">
    <source>
        <dbReference type="EMBL" id="PNF25745.1"/>
    </source>
</evidence>
<dbReference type="PANTHER" id="PTHR15435">
    <property type="entry name" value="KICSTOR COMPLEX PROTEIN KAPTIN"/>
    <property type="match status" value="1"/>
</dbReference>
<reference evidence="1 2" key="1">
    <citation type="submission" date="2017-12" db="EMBL/GenBank/DDBJ databases">
        <title>Hemimetabolous genomes reveal molecular basis of termite eusociality.</title>
        <authorList>
            <person name="Harrison M.C."/>
            <person name="Jongepier E."/>
            <person name="Robertson H.M."/>
            <person name="Arning N."/>
            <person name="Bitard-Feildel T."/>
            <person name="Chao H."/>
            <person name="Childers C.P."/>
            <person name="Dinh H."/>
            <person name="Doddapaneni H."/>
            <person name="Dugan S."/>
            <person name="Gowin J."/>
            <person name="Greiner C."/>
            <person name="Han Y."/>
            <person name="Hu H."/>
            <person name="Hughes D.S.T."/>
            <person name="Huylmans A.-K."/>
            <person name="Kemena C."/>
            <person name="Kremer L.P.M."/>
            <person name="Lee S.L."/>
            <person name="Lopez-Ezquerra A."/>
            <person name="Mallet L."/>
            <person name="Monroy-Kuhn J.M."/>
            <person name="Moser A."/>
            <person name="Murali S.C."/>
            <person name="Muzny D.M."/>
            <person name="Otani S."/>
            <person name="Piulachs M.-D."/>
            <person name="Poelchau M."/>
            <person name="Qu J."/>
            <person name="Schaub F."/>
            <person name="Wada-Katsumata A."/>
            <person name="Worley K.C."/>
            <person name="Xie Q."/>
            <person name="Ylla G."/>
            <person name="Poulsen M."/>
            <person name="Gibbs R.A."/>
            <person name="Schal C."/>
            <person name="Richards S."/>
            <person name="Belles X."/>
            <person name="Korb J."/>
            <person name="Bornberg-Bauer E."/>
        </authorList>
    </citation>
    <scope>NUCLEOTIDE SEQUENCE [LARGE SCALE GENOMIC DNA]</scope>
    <source>
        <tissue evidence="1">Whole body</tissue>
    </source>
</reference>
<dbReference type="AlphaFoldDB" id="A0A2J7QAZ0"/>
<keyword evidence="2" id="KW-1185">Reference proteome</keyword>
<accession>A0A2J7QAZ0</accession>
<evidence type="ECO:0000313" key="2">
    <source>
        <dbReference type="Proteomes" id="UP000235965"/>
    </source>
</evidence>
<dbReference type="SUPFAM" id="SSF69318">
    <property type="entry name" value="Integrin alpha N-terminal domain"/>
    <property type="match status" value="1"/>
</dbReference>
<dbReference type="GO" id="GO:0015629">
    <property type="term" value="C:actin cytoskeleton"/>
    <property type="evidence" value="ECO:0007669"/>
    <property type="project" value="InterPro"/>
</dbReference>
<dbReference type="GO" id="GO:1904262">
    <property type="term" value="P:negative regulation of TORC1 signaling"/>
    <property type="evidence" value="ECO:0007669"/>
    <property type="project" value="TreeGrafter"/>
</dbReference>
<sequence>MAISKGVMENIIDAHYFVLPSQGNVYSLTKLCMSKGGNKILAASLRRKVFSFEYSGDSDGFLNPTVKEVLFTYIPNGTEIISIDAFTRSQSSDDFVIGITIIKSSEHNTETYLNIYSEWEPSSEINLDSVAQNCLMIELDFIPYQLYHTEMYTSAEDESSKEVAWLLSGSDEKIHMFREDRENHCYSEVDVAEHFPELVEPPSIILWMDIHHCMAGARNVLQQGLHEPFILPDSEHYDAVLCSATADVDMDGRNEVVLGTYGQEVLIYKYQECSPDKSGAWLLVSQRSFANPIHSILYLDVTGDGVREFVILTLRGVHILQHDPKDVSEVFNRRYKKLTDLLTTRES</sequence>
<dbReference type="Proteomes" id="UP000235965">
    <property type="component" value="Unassembled WGS sequence"/>
</dbReference>
<dbReference type="GO" id="GO:0007015">
    <property type="term" value="P:actin filament organization"/>
    <property type="evidence" value="ECO:0007669"/>
    <property type="project" value="InterPro"/>
</dbReference>
<protein>
    <recommendedName>
        <fullName evidence="3">Kaptin</fullName>
    </recommendedName>
</protein>
<evidence type="ECO:0008006" key="3">
    <source>
        <dbReference type="Google" id="ProtNLM"/>
    </source>
</evidence>
<gene>
    <name evidence="1" type="ORF">B7P43_G14153</name>
</gene>
<dbReference type="GO" id="GO:0051015">
    <property type="term" value="F:actin filament binding"/>
    <property type="evidence" value="ECO:0007669"/>
    <property type="project" value="TreeGrafter"/>
</dbReference>
<dbReference type="InterPro" id="IPR028994">
    <property type="entry name" value="Integrin_alpha_N"/>
</dbReference>
<dbReference type="OrthoDB" id="10261146at2759"/>
<dbReference type="PANTHER" id="PTHR15435:SF2">
    <property type="entry name" value="KICSTOR COMPLEX PROTEIN KAPTIN"/>
    <property type="match status" value="1"/>
</dbReference>
<dbReference type="GO" id="GO:0030027">
    <property type="term" value="C:lamellipodium"/>
    <property type="evidence" value="ECO:0007669"/>
    <property type="project" value="TreeGrafter"/>
</dbReference>
<comment type="caution">
    <text evidence="1">The sequence shown here is derived from an EMBL/GenBank/DDBJ whole genome shotgun (WGS) entry which is preliminary data.</text>
</comment>
<dbReference type="GO" id="GO:0034198">
    <property type="term" value="P:cellular response to amino acid starvation"/>
    <property type="evidence" value="ECO:0007669"/>
    <property type="project" value="TreeGrafter"/>
</dbReference>
<organism evidence="1 2">
    <name type="scientific">Cryptotermes secundus</name>
    <dbReference type="NCBI Taxonomy" id="105785"/>
    <lineage>
        <taxon>Eukaryota</taxon>
        <taxon>Metazoa</taxon>
        <taxon>Ecdysozoa</taxon>
        <taxon>Arthropoda</taxon>
        <taxon>Hexapoda</taxon>
        <taxon>Insecta</taxon>
        <taxon>Pterygota</taxon>
        <taxon>Neoptera</taxon>
        <taxon>Polyneoptera</taxon>
        <taxon>Dictyoptera</taxon>
        <taxon>Blattodea</taxon>
        <taxon>Blattoidea</taxon>
        <taxon>Termitoidae</taxon>
        <taxon>Kalotermitidae</taxon>
        <taxon>Cryptotermitinae</taxon>
        <taxon>Cryptotermes</taxon>
    </lineage>
</organism>
<dbReference type="EMBL" id="NEVH01016310">
    <property type="protein sequence ID" value="PNF25745.1"/>
    <property type="molecule type" value="Genomic_DNA"/>
</dbReference>
<proteinExistence type="predicted"/>
<name>A0A2J7QAZ0_9NEOP</name>
<dbReference type="InterPro" id="IPR029982">
    <property type="entry name" value="Kptn"/>
</dbReference>